<organism evidence="1 2">
    <name type="scientific">Candidatus Yanofskybacteria bacterium RIFCSPHIGHO2_02_FULL_38_22b</name>
    <dbReference type="NCBI Taxonomy" id="1802673"/>
    <lineage>
        <taxon>Bacteria</taxon>
        <taxon>Candidatus Yanofskyibacteriota</taxon>
    </lineage>
</organism>
<name>A0A1F8F3W3_9BACT</name>
<dbReference type="Proteomes" id="UP000176834">
    <property type="component" value="Unassembled WGS sequence"/>
</dbReference>
<dbReference type="EMBL" id="MGJN01000007">
    <property type="protein sequence ID" value="OGN07358.1"/>
    <property type="molecule type" value="Genomic_DNA"/>
</dbReference>
<evidence type="ECO:0000313" key="1">
    <source>
        <dbReference type="EMBL" id="OGN07358.1"/>
    </source>
</evidence>
<gene>
    <name evidence="1" type="ORF">A3B86_01240</name>
</gene>
<reference evidence="1 2" key="1">
    <citation type="journal article" date="2016" name="Nat. Commun.">
        <title>Thousands of microbial genomes shed light on interconnected biogeochemical processes in an aquifer system.</title>
        <authorList>
            <person name="Anantharaman K."/>
            <person name="Brown C.T."/>
            <person name="Hug L.A."/>
            <person name="Sharon I."/>
            <person name="Castelle C.J."/>
            <person name="Probst A.J."/>
            <person name="Thomas B.C."/>
            <person name="Singh A."/>
            <person name="Wilkins M.J."/>
            <person name="Karaoz U."/>
            <person name="Brodie E.L."/>
            <person name="Williams K.H."/>
            <person name="Hubbard S.S."/>
            <person name="Banfield J.F."/>
        </authorList>
    </citation>
    <scope>NUCLEOTIDE SEQUENCE [LARGE SCALE GENOMIC DNA]</scope>
</reference>
<accession>A0A1F8F3W3</accession>
<proteinExistence type="predicted"/>
<comment type="caution">
    <text evidence="1">The sequence shown here is derived from an EMBL/GenBank/DDBJ whole genome shotgun (WGS) entry which is preliminary data.</text>
</comment>
<evidence type="ECO:0000313" key="2">
    <source>
        <dbReference type="Proteomes" id="UP000176834"/>
    </source>
</evidence>
<sequence>MSENKKRWEKEILDNIHNLDGGNQNPFETPLGPTKECLTANQVVAYVKNGTREPKVVEHISKCSFCNKRIDNLSNLINHLVD</sequence>
<protein>
    <submittedName>
        <fullName evidence="1">Uncharacterized protein</fullName>
    </submittedName>
</protein>
<dbReference type="AlphaFoldDB" id="A0A1F8F3W3"/>